<keyword evidence="3" id="KW-1185">Reference proteome</keyword>
<organism evidence="2 3">
    <name type="scientific">Marinobacter guineae</name>
    <dbReference type="NCBI Taxonomy" id="432303"/>
    <lineage>
        <taxon>Bacteria</taxon>
        <taxon>Pseudomonadati</taxon>
        <taxon>Pseudomonadota</taxon>
        <taxon>Gammaproteobacteria</taxon>
        <taxon>Pseudomonadales</taxon>
        <taxon>Marinobacteraceae</taxon>
        <taxon>Marinobacter</taxon>
    </lineage>
</organism>
<dbReference type="Gene3D" id="3.40.1260.10">
    <property type="entry name" value="DsrEFH-like"/>
    <property type="match status" value="1"/>
</dbReference>
<dbReference type="PANTHER" id="PTHR37691:SF1">
    <property type="entry name" value="BLR3518 PROTEIN"/>
    <property type="match status" value="1"/>
</dbReference>
<protein>
    <recommendedName>
        <fullName evidence="4">Sulfur reduction protein DsrE</fullName>
    </recommendedName>
</protein>
<dbReference type="InterPro" id="IPR027396">
    <property type="entry name" value="DsrEFH-like"/>
</dbReference>
<name>A0A2G1VHB1_9GAMM</name>
<dbReference type="SUPFAM" id="SSF75169">
    <property type="entry name" value="DsrEFH-like"/>
    <property type="match status" value="1"/>
</dbReference>
<dbReference type="EMBL" id="NTFI01000001">
    <property type="protein sequence ID" value="PHQ26161.1"/>
    <property type="molecule type" value="Genomic_DNA"/>
</dbReference>
<evidence type="ECO:0008006" key="4">
    <source>
        <dbReference type="Google" id="ProtNLM"/>
    </source>
</evidence>
<feature type="chain" id="PRO_5013793761" description="Sulfur reduction protein DsrE" evidence="1">
    <location>
        <begin position="28"/>
        <end position="153"/>
    </location>
</feature>
<gene>
    <name evidence="2" type="ORF">CLH62_00700</name>
</gene>
<feature type="signal peptide" evidence="1">
    <location>
        <begin position="1"/>
        <end position="27"/>
    </location>
</feature>
<proteinExistence type="predicted"/>
<evidence type="ECO:0000313" key="2">
    <source>
        <dbReference type="EMBL" id="PHQ26161.1"/>
    </source>
</evidence>
<evidence type="ECO:0000313" key="3">
    <source>
        <dbReference type="Proteomes" id="UP000229044"/>
    </source>
</evidence>
<dbReference type="AlphaFoldDB" id="A0A2G1VHB1"/>
<evidence type="ECO:0000256" key="1">
    <source>
        <dbReference type="SAM" id="SignalP"/>
    </source>
</evidence>
<accession>A0A2G1VHB1</accession>
<dbReference type="Proteomes" id="UP000229044">
    <property type="component" value="Unassembled WGS sequence"/>
</dbReference>
<dbReference type="PANTHER" id="PTHR37691">
    <property type="entry name" value="BLR3518 PROTEIN"/>
    <property type="match status" value="1"/>
</dbReference>
<dbReference type="OrthoDB" id="6368782at2"/>
<dbReference type="RefSeq" id="WP_099616244.1">
    <property type="nucleotide sequence ID" value="NZ_KZ319339.1"/>
</dbReference>
<comment type="caution">
    <text evidence="2">The sequence shown here is derived from an EMBL/GenBank/DDBJ whole genome shotgun (WGS) entry which is preliminary data.</text>
</comment>
<sequence>MSRNFLVGSMAVLLGLMLLAGAGTLHAEPMSESKPFAEKFLLLQLSDGEEEKQDKVLSVAANLLEYYGPDAIDIEITTFGPGVRLMYLDNTRREKISSLMAQGVRFTVCMNTINTIERDTGTRPDLHPESIPVDVGVAHILDEVEAGYVLVRP</sequence>
<reference evidence="2 3" key="1">
    <citation type="submission" date="2017-09" db="EMBL/GenBank/DDBJ databases">
        <title>The draft genome sequences of Marinobacter guineae M3B.</title>
        <authorList>
            <person name="Cao J."/>
        </authorList>
    </citation>
    <scope>NUCLEOTIDE SEQUENCE [LARGE SCALE GENOMIC DNA]</scope>
    <source>
        <strain evidence="2 3">M3B</strain>
    </source>
</reference>
<keyword evidence="1" id="KW-0732">Signal</keyword>